<dbReference type="InterPro" id="IPR001792">
    <property type="entry name" value="Acylphosphatase-like_dom"/>
</dbReference>
<dbReference type="PANTHER" id="PTHR10029:SF3">
    <property type="entry name" value="ACYLPHOSPHATASE-RELATED"/>
    <property type="match status" value="1"/>
</dbReference>
<evidence type="ECO:0000256" key="1">
    <source>
        <dbReference type="ARBA" id="ARBA00005614"/>
    </source>
</evidence>
<dbReference type="InterPro" id="IPR020456">
    <property type="entry name" value="Acylphosphatase"/>
</dbReference>
<organism evidence="8 9">
    <name type="scientific">Lingula anatina</name>
    <name type="common">Brachiopod</name>
    <name type="synonym">Lingula unguis</name>
    <dbReference type="NCBI Taxonomy" id="7574"/>
    <lineage>
        <taxon>Eukaryota</taxon>
        <taxon>Metazoa</taxon>
        <taxon>Spiralia</taxon>
        <taxon>Lophotrochozoa</taxon>
        <taxon>Brachiopoda</taxon>
        <taxon>Linguliformea</taxon>
        <taxon>Lingulata</taxon>
        <taxon>Lingulida</taxon>
        <taxon>Linguloidea</taxon>
        <taxon>Lingulidae</taxon>
        <taxon>Lingula</taxon>
    </lineage>
</organism>
<dbReference type="OrthoDB" id="7961613at2759"/>
<accession>A0A1S3J3W9</accession>
<dbReference type="SUPFAM" id="SSF54975">
    <property type="entry name" value="Acylphosphatase/BLUF domain-like"/>
    <property type="match status" value="1"/>
</dbReference>
<evidence type="ECO:0000256" key="5">
    <source>
        <dbReference type="PROSITE-ProRule" id="PRU00520"/>
    </source>
</evidence>
<evidence type="ECO:0000313" key="9">
    <source>
        <dbReference type="RefSeq" id="XP_013404559.1"/>
    </source>
</evidence>
<proteinExistence type="inferred from homology"/>
<sequence length="171" mass="19617">MYVSVEGCYSVLCRTARSILCFILIYELVSISCEETTLANFQSKSLREPFVSSVAENSEETCNSDTDTCDSMSRLISVDFEVFGRVQGVFFRKYTMKTATQYGLVGWVMNTPQNTVKGQVQGKESKVKEMKHWLRYTGSPSSMIDKCQFSNEKTVMDLDFQEFSVRYSYLY</sequence>
<dbReference type="PROSITE" id="PS00150">
    <property type="entry name" value="ACYLPHOSPHATASE_1"/>
    <property type="match status" value="1"/>
</dbReference>
<gene>
    <name evidence="9" type="primary">LOC106169602</name>
</gene>
<keyword evidence="3 5" id="KW-0378">Hydrolase</keyword>
<evidence type="ECO:0000256" key="3">
    <source>
        <dbReference type="ARBA" id="ARBA00022801"/>
    </source>
</evidence>
<comment type="similarity">
    <text evidence="1 6">Belongs to the acylphosphatase family.</text>
</comment>
<feature type="active site" evidence="5">
    <location>
        <position position="92"/>
    </location>
</feature>
<evidence type="ECO:0000256" key="6">
    <source>
        <dbReference type="RuleBase" id="RU004168"/>
    </source>
</evidence>
<reference evidence="9" key="1">
    <citation type="submission" date="2025-08" db="UniProtKB">
        <authorList>
            <consortium name="RefSeq"/>
        </authorList>
    </citation>
    <scope>IDENTIFICATION</scope>
    <source>
        <tissue evidence="9">Gonads</tissue>
    </source>
</reference>
<keyword evidence="8" id="KW-1185">Reference proteome</keyword>
<dbReference type="InterPro" id="IPR017968">
    <property type="entry name" value="Acylphosphatase_CS"/>
</dbReference>
<dbReference type="GeneID" id="106169602"/>
<dbReference type="FunFam" id="3.30.70.100:FF:000011">
    <property type="entry name" value="Acylphosphatase"/>
    <property type="match status" value="1"/>
</dbReference>
<dbReference type="AlphaFoldDB" id="A0A1S3J3W9"/>
<dbReference type="InterPro" id="IPR036046">
    <property type="entry name" value="Acylphosphatase-like_dom_sf"/>
</dbReference>
<dbReference type="PROSITE" id="PS51160">
    <property type="entry name" value="ACYLPHOSPHATASE_3"/>
    <property type="match status" value="1"/>
</dbReference>
<evidence type="ECO:0000256" key="2">
    <source>
        <dbReference type="ARBA" id="ARBA00012150"/>
    </source>
</evidence>
<dbReference type="PRINTS" id="PR00112">
    <property type="entry name" value="ACYLPHPHTASE"/>
</dbReference>
<comment type="catalytic activity">
    <reaction evidence="4 5">
        <text>an acyl phosphate + H2O = a carboxylate + phosphate + H(+)</text>
        <dbReference type="Rhea" id="RHEA:14965"/>
        <dbReference type="ChEBI" id="CHEBI:15377"/>
        <dbReference type="ChEBI" id="CHEBI:15378"/>
        <dbReference type="ChEBI" id="CHEBI:29067"/>
        <dbReference type="ChEBI" id="CHEBI:43474"/>
        <dbReference type="ChEBI" id="CHEBI:59918"/>
        <dbReference type="EC" id="3.6.1.7"/>
    </reaction>
</comment>
<evidence type="ECO:0000313" key="8">
    <source>
        <dbReference type="Proteomes" id="UP000085678"/>
    </source>
</evidence>
<dbReference type="Gene3D" id="3.30.70.100">
    <property type="match status" value="1"/>
</dbReference>
<protein>
    <recommendedName>
        <fullName evidence="2 5">acylphosphatase</fullName>
        <ecNumber evidence="2 5">3.6.1.7</ecNumber>
    </recommendedName>
</protein>
<evidence type="ECO:0000256" key="4">
    <source>
        <dbReference type="ARBA" id="ARBA00047645"/>
    </source>
</evidence>
<dbReference type="Proteomes" id="UP000085678">
    <property type="component" value="Unplaced"/>
</dbReference>
<feature type="active site" evidence="5">
    <location>
        <position position="110"/>
    </location>
</feature>
<evidence type="ECO:0000259" key="7">
    <source>
        <dbReference type="PROSITE" id="PS51160"/>
    </source>
</evidence>
<dbReference type="Pfam" id="PF00708">
    <property type="entry name" value="Acylphosphatase"/>
    <property type="match status" value="1"/>
</dbReference>
<dbReference type="GO" id="GO:0003998">
    <property type="term" value="F:acylphosphatase activity"/>
    <property type="evidence" value="ECO:0007669"/>
    <property type="project" value="UniProtKB-EC"/>
</dbReference>
<name>A0A1S3J3W9_LINAN</name>
<dbReference type="PANTHER" id="PTHR10029">
    <property type="entry name" value="ACYLPHOSPHATASE"/>
    <property type="match status" value="1"/>
</dbReference>
<dbReference type="RefSeq" id="XP_013404559.1">
    <property type="nucleotide sequence ID" value="XM_013549105.2"/>
</dbReference>
<dbReference type="EC" id="3.6.1.7" evidence="2 5"/>
<feature type="domain" description="Acylphosphatase-like" evidence="7">
    <location>
        <begin position="77"/>
        <end position="167"/>
    </location>
</feature>